<sequence length="295" mass="32650">MSEIQEAKFSEKQLLNIYGLLFKVAYVDGGLDKDELRKIFEVMNTDEFSEQGKMVIQNYLVEEPDIEKIIRNFKMDINMGIEQIEYIAYLNAIEISICNDEINTAQQELLARLKKAFVITDEQDKEMRKFAQKAKEIADRGIDDAYAKDALKSAIAGLGGVGVPLAAVYFSGSVIGLSAAGITSGLAALGLGLGMVPGIGVAILIGAVIFIGAKELFDIGGKNQEKKVQLERERRAEQVIRNLQDTINCLIDKISELEKKAQDAVANREAIHKLQEIIRNLRQIQNAKKQGRATC</sequence>
<accession>A0A840UNY9</accession>
<comment type="caution">
    <text evidence="3">The sequence shown here is derived from an EMBL/GenBank/DDBJ whole genome shotgun (WGS) entry which is preliminary data.</text>
</comment>
<proteinExistence type="predicted"/>
<dbReference type="AlphaFoldDB" id="A0A840UNY9"/>
<keyword evidence="1" id="KW-0175">Coiled coil</keyword>
<keyword evidence="2" id="KW-0472">Membrane</keyword>
<dbReference type="SUPFAM" id="SSF158682">
    <property type="entry name" value="TerB-like"/>
    <property type="match status" value="1"/>
</dbReference>
<evidence type="ECO:0000313" key="3">
    <source>
        <dbReference type="EMBL" id="MBB5336418.1"/>
    </source>
</evidence>
<keyword evidence="4" id="KW-1185">Reference proteome</keyword>
<dbReference type="EMBL" id="JACHFH010000017">
    <property type="protein sequence ID" value="MBB5336418.1"/>
    <property type="molecule type" value="Genomic_DNA"/>
</dbReference>
<gene>
    <name evidence="3" type="ORF">HNR32_001566</name>
</gene>
<reference evidence="3 4" key="1">
    <citation type="submission" date="2020-08" db="EMBL/GenBank/DDBJ databases">
        <title>Genomic Encyclopedia of Type Strains, Phase IV (KMG-IV): sequencing the most valuable type-strain genomes for metagenomic binning, comparative biology and taxonomic classification.</title>
        <authorList>
            <person name="Goeker M."/>
        </authorList>
    </citation>
    <scope>NUCLEOTIDE SEQUENCE [LARGE SCALE GENOMIC DNA]</scope>
    <source>
        <strain evidence="3 4">DSM 24661</strain>
    </source>
</reference>
<evidence type="ECO:0000256" key="2">
    <source>
        <dbReference type="SAM" id="Phobius"/>
    </source>
</evidence>
<dbReference type="InterPro" id="IPR029024">
    <property type="entry name" value="TerB-like"/>
</dbReference>
<feature type="coiled-coil region" evidence="1">
    <location>
        <begin position="233"/>
        <end position="287"/>
    </location>
</feature>
<evidence type="ECO:0000313" key="4">
    <source>
        <dbReference type="Proteomes" id="UP000559117"/>
    </source>
</evidence>
<organism evidence="3 4">
    <name type="scientific">Pectinatus brassicae</name>
    <dbReference type="NCBI Taxonomy" id="862415"/>
    <lineage>
        <taxon>Bacteria</taxon>
        <taxon>Bacillati</taxon>
        <taxon>Bacillota</taxon>
        <taxon>Negativicutes</taxon>
        <taxon>Selenomonadales</taxon>
        <taxon>Selenomonadaceae</taxon>
        <taxon>Pectinatus</taxon>
    </lineage>
</organism>
<name>A0A840UNY9_9FIRM</name>
<dbReference type="RefSeq" id="WP_183861339.1">
    <property type="nucleotide sequence ID" value="NZ_JACHFH010000017.1"/>
</dbReference>
<protein>
    <submittedName>
        <fullName evidence="3">Uncharacterized protein</fullName>
    </submittedName>
</protein>
<feature type="transmembrane region" description="Helical" evidence="2">
    <location>
        <begin position="155"/>
        <end position="180"/>
    </location>
</feature>
<dbReference type="Proteomes" id="UP000559117">
    <property type="component" value="Unassembled WGS sequence"/>
</dbReference>
<keyword evidence="2" id="KW-0812">Transmembrane</keyword>
<keyword evidence="2" id="KW-1133">Transmembrane helix</keyword>
<evidence type="ECO:0000256" key="1">
    <source>
        <dbReference type="SAM" id="Coils"/>
    </source>
</evidence>
<feature type="transmembrane region" description="Helical" evidence="2">
    <location>
        <begin position="186"/>
        <end position="213"/>
    </location>
</feature>
<dbReference type="Gene3D" id="1.10.3680.10">
    <property type="entry name" value="TerB-like"/>
    <property type="match status" value="1"/>
</dbReference>